<reference evidence="2" key="3">
    <citation type="submission" date="2025-09" db="UniProtKB">
        <authorList>
            <consortium name="Ensembl"/>
        </authorList>
    </citation>
    <scope>IDENTIFICATION</scope>
</reference>
<proteinExistence type="predicted"/>
<keyword evidence="3" id="KW-1185">Reference proteome</keyword>
<feature type="coiled-coil region" evidence="1">
    <location>
        <begin position="14"/>
        <end position="41"/>
    </location>
</feature>
<dbReference type="OMA" id="WFTLRHK"/>
<dbReference type="AlphaFoldDB" id="A0A4W2EU84"/>
<reference evidence="2 3" key="1">
    <citation type="submission" date="2018-11" db="EMBL/GenBank/DDBJ databases">
        <title>Haplotype-resolved cattle genomes.</title>
        <authorList>
            <person name="Low W.Y."/>
            <person name="Tearle R."/>
            <person name="Bickhart D.M."/>
            <person name="Rosen B.D."/>
            <person name="Koren S."/>
            <person name="Rhie A."/>
            <person name="Hiendleder S."/>
            <person name="Phillippy A.M."/>
            <person name="Smith T.P.L."/>
            <person name="Williams J.L."/>
        </authorList>
    </citation>
    <scope>NUCLEOTIDE SEQUENCE [LARGE SCALE GENOMIC DNA]</scope>
</reference>
<evidence type="ECO:0000313" key="2">
    <source>
        <dbReference type="Ensembl" id="ENSBIXP00000040364.1"/>
    </source>
</evidence>
<evidence type="ECO:0000313" key="3">
    <source>
        <dbReference type="Proteomes" id="UP000314981"/>
    </source>
</evidence>
<name>A0A4W2EU84_BOBOX</name>
<protein>
    <submittedName>
        <fullName evidence="2">Uncharacterized protein</fullName>
    </submittedName>
</protein>
<dbReference type="Ensembl" id="ENSBIXT00000049902.1">
    <property type="protein sequence ID" value="ENSBIXP00000040364.1"/>
    <property type="gene ID" value="ENSBIXG00000004930.1"/>
</dbReference>
<organism evidence="2 3">
    <name type="scientific">Bos indicus x Bos taurus</name>
    <name type="common">Hybrid cattle</name>
    <dbReference type="NCBI Taxonomy" id="30522"/>
    <lineage>
        <taxon>Eukaryota</taxon>
        <taxon>Metazoa</taxon>
        <taxon>Chordata</taxon>
        <taxon>Craniata</taxon>
        <taxon>Vertebrata</taxon>
        <taxon>Euteleostomi</taxon>
        <taxon>Mammalia</taxon>
        <taxon>Eutheria</taxon>
        <taxon>Laurasiatheria</taxon>
        <taxon>Artiodactyla</taxon>
        <taxon>Ruminantia</taxon>
        <taxon>Pecora</taxon>
        <taxon>Bovidae</taxon>
        <taxon>Bovinae</taxon>
        <taxon>Bos</taxon>
    </lineage>
</organism>
<dbReference type="Gene3D" id="1.20.5.1700">
    <property type="match status" value="1"/>
</dbReference>
<reference evidence="2" key="2">
    <citation type="submission" date="2025-08" db="UniProtKB">
        <authorList>
            <consortium name="Ensembl"/>
        </authorList>
    </citation>
    <scope>IDENTIFICATION</scope>
</reference>
<evidence type="ECO:0000256" key="1">
    <source>
        <dbReference type="SAM" id="Coils"/>
    </source>
</evidence>
<sequence length="65" mass="7542">MALCLPSLSDLRAERTLTEINQELRLQLAKYKQDFRDLTEKFLISQATSYSLANQLQKYSKSSRS</sequence>
<accession>A0A4W2EU84</accession>
<keyword evidence="1" id="KW-0175">Coiled coil</keyword>
<dbReference type="Proteomes" id="UP000314981">
    <property type="component" value="Chromosome 3"/>
</dbReference>